<evidence type="ECO:0000313" key="3">
    <source>
        <dbReference type="Proteomes" id="UP000243900"/>
    </source>
</evidence>
<comment type="caution">
    <text evidence="2">The sequence shown here is derived from an EMBL/GenBank/DDBJ whole genome shotgun (WGS) entry which is preliminary data.</text>
</comment>
<reference evidence="3" key="1">
    <citation type="submission" date="2018-02" db="EMBL/GenBank/DDBJ databases">
        <title>Genome sequencing of Solimonas sp. HR-BB.</title>
        <authorList>
            <person name="Lee Y."/>
            <person name="Jeon C.O."/>
        </authorList>
    </citation>
    <scope>NUCLEOTIDE SEQUENCE [LARGE SCALE GENOMIC DNA]</scope>
    <source>
        <strain evidence="3">HR-E</strain>
    </source>
</reference>
<sequence>MIVQAAPQTTDTASELAFLKQRIEQLEARLQAQAESQAQTQSTLQSVSTQVASQTARSEAAARTSLGDTKVSISGYVKLDTMMSRYSDGEVASGSTGRDFYVPGATPVSDGSGRSSQVYDMHAKQTRLILKTETPGGAAGPVRSHIELDFQSPARGTERVTNNYDPGLRHAFLTYGNWLFGQTWTTFQDLGALPETVDFVGAADGTVFARQPQIRYSTGNWQFAAENAQTAVTSTAAAITDTGDNRLPDLVARYTWKGDFGHLSIAALARQLKTSDTAVSDTTEGFGVSLS</sequence>
<feature type="coiled-coil region" evidence="1">
    <location>
        <begin position="9"/>
        <end position="43"/>
    </location>
</feature>
<proteinExistence type="predicted"/>
<name>A0A2P6ARU0_9GAMM</name>
<keyword evidence="3" id="KW-1185">Reference proteome</keyword>
<dbReference type="Proteomes" id="UP000243900">
    <property type="component" value="Unassembled WGS sequence"/>
</dbReference>
<accession>A0A2P6ARU0</accession>
<keyword evidence="1" id="KW-0175">Coiled coil</keyword>
<gene>
    <name evidence="2" type="ORF">C5O18_06770</name>
</gene>
<dbReference type="InterPro" id="IPR045748">
    <property type="entry name" value="DcaP"/>
</dbReference>
<dbReference type="EMBL" id="PTQZ01000151">
    <property type="protein sequence ID" value="PQA39635.1"/>
    <property type="molecule type" value="Genomic_DNA"/>
</dbReference>
<evidence type="ECO:0000256" key="1">
    <source>
        <dbReference type="SAM" id="Coils"/>
    </source>
</evidence>
<dbReference type="SUPFAM" id="SSF56935">
    <property type="entry name" value="Porins"/>
    <property type="match status" value="1"/>
</dbReference>
<evidence type="ECO:0008006" key="4">
    <source>
        <dbReference type="Google" id="ProtNLM"/>
    </source>
</evidence>
<dbReference type="Pfam" id="PF19577">
    <property type="entry name" value="DcaP"/>
    <property type="match status" value="1"/>
</dbReference>
<evidence type="ECO:0000313" key="2">
    <source>
        <dbReference type="EMBL" id="PQA39635.1"/>
    </source>
</evidence>
<organism evidence="2 3">
    <name type="scientific">Amnimonas aquatica</name>
    <dbReference type="NCBI Taxonomy" id="2094561"/>
    <lineage>
        <taxon>Bacteria</taxon>
        <taxon>Pseudomonadati</taxon>
        <taxon>Pseudomonadota</taxon>
        <taxon>Gammaproteobacteria</taxon>
        <taxon>Moraxellales</taxon>
        <taxon>Moraxellaceae</taxon>
        <taxon>Amnimonas</taxon>
    </lineage>
</organism>
<dbReference type="AlphaFoldDB" id="A0A2P6ARU0"/>
<protein>
    <recommendedName>
        <fullName evidence="4">Porin</fullName>
    </recommendedName>
</protein>
<feature type="non-terminal residue" evidence="2">
    <location>
        <position position="291"/>
    </location>
</feature>